<feature type="compositionally biased region" description="Polar residues" evidence="1">
    <location>
        <begin position="368"/>
        <end position="382"/>
    </location>
</feature>
<dbReference type="InterPro" id="IPR038610">
    <property type="entry name" value="FliK-like_C_sf"/>
</dbReference>
<keyword evidence="3" id="KW-0969">Cilium</keyword>
<dbReference type="OrthoDB" id="1792985at2"/>
<accession>A0A240EG86</accession>
<dbReference type="PANTHER" id="PTHR37533">
    <property type="entry name" value="FLAGELLAR HOOK-LENGTH CONTROL PROTEIN"/>
    <property type="match status" value="1"/>
</dbReference>
<gene>
    <name evidence="3" type="ORF">VTH8203_01151</name>
</gene>
<feature type="compositionally biased region" description="Low complexity" evidence="1">
    <location>
        <begin position="352"/>
        <end position="364"/>
    </location>
</feature>
<feature type="domain" description="Flagellar hook-length control protein-like C-terminal" evidence="2">
    <location>
        <begin position="273"/>
        <end position="354"/>
    </location>
</feature>
<dbReference type="Gene3D" id="3.30.750.140">
    <property type="match status" value="1"/>
</dbReference>
<dbReference type="RefSeq" id="WP_096992805.1">
    <property type="nucleotide sequence ID" value="NZ_JBHSII010000001.1"/>
</dbReference>
<name>A0A240EG86_9VIBR</name>
<dbReference type="Pfam" id="PF02120">
    <property type="entry name" value="Flg_hook"/>
    <property type="match status" value="1"/>
</dbReference>
<dbReference type="Proteomes" id="UP000219336">
    <property type="component" value="Unassembled WGS sequence"/>
</dbReference>
<evidence type="ECO:0000256" key="1">
    <source>
        <dbReference type="SAM" id="MobiDB-lite"/>
    </source>
</evidence>
<keyword evidence="3" id="KW-0282">Flagellum</keyword>
<dbReference type="InterPro" id="IPR021136">
    <property type="entry name" value="Flagellar_hook_control-like_C"/>
</dbReference>
<dbReference type="CDD" id="cd17470">
    <property type="entry name" value="T3SS_Flik_C"/>
    <property type="match status" value="1"/>
</dbReference>
<reference evidence="4" key="1">
    <citation type="submission" date="2016-06" db="EMBL/GenBank/DDBJ databases">
        <authorList>
            <person name="Rodrigo-Torres L."/>
            <person name="Arahal R.D."/>
            <person name="Lucena T."/>
        </authorList>
    </citation>
    <scope>NUCLEOTIDE SEQUENCE [LARGE SCALE GENOMIC DNA]</scope>
    <source>
        <strain evidence="4">CECT8203</strain>
    </source>
</reference>
<feature type="region of interest" description="Disordered" evidence="1">
    <location>
        <begin position="352"/>
        <end position="384"/>
    </location>
</feature>
<organism evidence="3 4">
    <name type="scientific">Vibrio thalassae</name>
    <dbReference type="NCBI Taxonomy" id="1243014"/>
    <lineage>
        <taxon>Bacteria</taxon>
        <taxon>Pseudomonadati</taxon>
        <taxon>Pseudomonadota</taxon>
        <taxon>Gammaproteobacteria</taxon>
        <taxon>Vibrionales</taxon>
        <taxon>Vibrionaceae</taxon>
        <taxon>Vibrio</taxon>
    </lineage>
</organism>
<dbReference type="AlphaFoldDB" id="A0A240EG86"/>
<evidence type="ECO:0000313" key="4">
    <source>
        <dbReference type="Proteomes" id="UP000219336"/>
    </source>
</evidence>
<keyword evidence="3" id="KW-0966">Cell projection</keyword>
<evidence type="ECO:0000313" key="3">
    <source>
        <dbReference type="EMBL" id="SNX47541.1"/>
    </source>
</evidence>
<protein>
    <submittedName>
        <fullName evidence="3">Flagellar hook-length control protein</fullName>
    </submittedName>
</protein>
<proteinExistence type="predicted"/>
<keyword evidence="4" id="KW-1185">Reference proteome</keyword>
<dbReference type="PANTHER" id="PTHR37533:SF2">
    <property type="entry name" value="FLAGELLAR HOOK-LENGTH CONTROL PROTEIN"/>
    <property type="match status" value="1"/>
</dbReference>
<dbReference type="InterPro" id="IPR052563">
    <property type="entry name" value="FliK"/>
</dbReference>
<sequence length="394" mass="42971">MELQGKMASNSWTTNGLVFDLLSVGDSVVKTNVASTPHSSLSSELGETRMTPIAHSFQTLFSVLNQVQQSLPIEQGVVFESDVREVNEHSILKPMSLLMLEEPAQTSSVSLPLPAEELRFRLNEVAGSIAASIQVLTASSQPHQLSFEADEHKNDEVLVISNDISFSQQVLSGVILDVKDRWLPKGAPQTPPFLLKLESLPGIAPKASSMNLWTPASLKLSSQLPLGTITQQSAEALYLVNETTASRVAPTIEVSKALDVDSQRQIYQVLRDKIQLQLDTSNQAARIRFDPPELGKVDIHVRIDGERVTIQVSATSAATREAILATSERLRAELVAQNSELSEVTITLGQSNSQSFQSQQQSGHSESDINPKTNDTSSQDSSDVLEYRAYIARA</sequence>
<dbReference type="EMBL" id="OANU01000010">
    <property type="protein sequence ID" value="SNX47541.1"/>
    <property type="molecule type" value="Genomic_DNA"/>
</dbReference>
<evidence type="ECO:0000259" key="2">
    <source>
        <dbReference type="Pfam" id="PF02120"/>
    </source>
</evidence>